<name>A0A397JHY5_9GLOM</name>
<feature type="compositionally biased region" description="Basic and acidic residues" evidence="3">
    <location>
        <begin position="124"/>
        <end position="139"/>
    </location>
</feature>
<feature type="region of interest" description="Disordered" evidence="3">
    <location>
        <begin position="478"/>
        <end position="510"/>
    </location>
</feature>
<dbReference type="EMBL" id="PQFF01000025">
    <property type="protein sequence ID" value="RHZ87969.1"/>
    <property type="molecule type" value="Genomic_DNA"/>
</dbReference>
<evidence type="ECO:0000256" key="3">
    <source>
        <dbReference type="SAM" id="MobiDB-lite"/>
    </source>
</evidence>
<feature type="region of interest" description="Disordered" evidence="3">
    <location>
        <begin position="1"/>
        <end position="41"/>
    </location>
</feature>
<dbReference type="STRING" id="1348612.A0A397JHY5"/>
<protein>
    <recommendedName>
        <fullName evidence="8">WW domain-containing protein</fullName>
    </recommendedName>
</protein>
<dbReference type="AlphaFoldDB" id="A0A397JHY5"/>
<dbReference type="PROSITE" id="PS50020">
    <property type="entry name" value="WW_DOMAIN_2"/>
    <property type="match status" value="2"/>
</dbReference>
<feature type="domain" description="WW" evidence="4">
    <location>
        <begin position="145"/>
        <end position="172"/>
    </location>
</feature>
<sequence>MEAPPLSPNNEQGQPHPGNINFSQQRPSVNSHQMPQLHMGPISYRPLLPSGWTEHRAPNGMFYYYNAATGQSTWERPIMVPPPPPPPPLGHPSMNVASHPFQQMPGMIPNLQQQNVTITQQSKEQPKEKKKEKAKEKKPIPNTKWSLVMTTEGNEFYFNSETKQSVWEIPEEIAELVKQMKEQMKEQAAKDNQKSHDKAGTKRKAEDDDESSEDVKRAKGTTEIKDEGTELTEEDIAYQLQFIEDQDQELLSETGSGDSHDQLIMNEEGSQQQDKGKEINLLPEERIIMFKSLLRDVDVSPYSIWEKELPRIIHDSRYTLISTLKQKKEIYDEFCKERAKELRTEKNNKVKNLSAKDEYLKLLEEEITHRSHWDSFKTNSKRDPRFKNFGDDKEKEKLFRKYVRDLKEKEVERKRENQKKAEDDFRELLSEIREIKYDSSWRRVKRLIESDPRYAAVQSSTQREELFRKYCKKLEAEDEEEMARREQEQKQKERKAREEESLRNREAQVRNERRIQNYDRNLTKKKFLREESIREFQSLLVDLVRTHETTWESKKFDLARDHRYNGEGLEDFDRERLFNEYIDNIYLKCVKEYYQLLDNNVKLDTTWLEIYPIVKDDRRAVKLSKSEDKLEKLFDDYMKMRVEKAKEEFLQLLKENQFLEYRARMVRLSENGAKDETGAEKEKARELKLEEIHDVLKDDTRFLALNHMPEERDEFISEYLKNTEAPKLTVHQGRE</sequence>
<evidence type="ECO:0000313" key="7">
    <source>
        <dbReference type="Proteomes" id="UP000266861"/>
    </source>
</evidence>
<dbReference type="GO" id="GO:0005634">
    <property type="term" value="C:nucleus"/>
    <property type="evidence" value="ECO:0007669"/>
    <property type="project" value="TreeGrafter"/>
</dbReference>
<dbReference type="Proteomes" id="UP000266861">
    <property type="component" value="Unassembled WGS sequence"/>
</dbReference>
<dbReference type="Gene3D" id="1.10.10.440">
    <property type="entry name" value="FF domain"/>
    <property type="match status" value="6"/>
</dbReference>
<dbReference type="InterPro" id="IPR001202">
    <property type="entry name" value="WW_dom"/>
</dbReference>
<dbReference type="InterPro" id="IPR036020">
    <property type="entry name" value="WW_dom_sf"/>
</dbReference>
<feature type="domain" description="WW" evidence="4">
    <location>
        <begin position="46"/>
        <end position="79"/>
    </location>
</feature>
<dbReference type="SUPFAM" id="SSF51045">
    <property type="entry name" value="WW domain"/>
    <property type="match status" value="2"/>
</dbReference>
<keyword evidence="7" id="KW-1185">Reference proteome</keyword>
<feature type="domain" description="FF" evidence="5">
    <location>
        <begin position="418"/>
        <end position="473"/>
    </location>
</feature>
<dbReference type="Pfam" id="PF00397">
    <property type="entry name" value="WW"/>
    <property type="match status" value="1"/>
</dbReference>
<dbReference type="OrthoDB" id="410044at2759"/>
<evidence type="ECO:0000313" key="6">
    <source>
        <dbReference type="EMBL" id="RHZ87969.1"/>
    </source>
</evidence>
<dbReference type="InterPro" id="IPR002713">
    <property type="entry name" value="FF_domain"/>
</dbReference>
<dbReference type="SMART" id="SM00456">
    <property type="entry name" value="WW"/>
    <property type="match status" value="2"/>
</dbReference>
<keyword evidence="2" id="KW-0175">Coiled coil</keyword>
<dbReference type="PROSITE" id="PS51676">
    <property type="entry name" value="FF"/>
    <property type="match status" value="1"/>
</dbReference>
<dbReference type="PANTHER" id="PTHR15377:SF3">
    <property type="entry name" value="WW DOMAIN-CONTAINING PROTEIN"/>
    <property type="match status" value="1"/>
</dbReference>
<dbReference type="InterPro" id="IPR045148">
    <property type="entry name" value="TCRG1-like"/>
</dbReference>
<feature type="region of interest" description="Disordered" evidence="3">
    <location>
        <begin position="252"/>
        <end position="275"/>
    </location>
</feature>
<comment type="caution">
    <text evidence="6">The sequence shown here is derived from an EMBL/GenBank/DDBJ whole genome shotgun (WGS) entry which is preliminary data.</text>
</comment>
<feature type="coiled-coil region" evidence="2">
    <location>
        <begin position="399"/>
        <end position="431"/>
    </location>
</feature>
<dbReference type="SMART" id="SM00441">
    <property type="entry name" value="FF"/>
    <property type="match status" value="5"/>
</dbReference>
<evidence type="ECO:0000259" key="5">
    <source>
        <dbReference type="PROSITE" id="PS51676"/>
    </source>
</evidence>
<proteinExistence type="predicted"/>
<reference evidence="6 7" key="1">
    <citation type="submission" date="2018-08" db="EMBL/GenBank/DDBJ databases">
        <title>Genome and evolution of the arbuscular mycorrhizal fungus Diversispora epigaea (formerly Glomus versiforme) and its bacterial endosymbionts.</title>
        <authorList>
            <person name="Sun X."/>
            <person name="Fei Z."/>
            <person name="Harrison M."/>
        </authorList>
    </citation>
    <scope>NUCLEOTIDE SEQUENCE [LARGE SCALE GENOMIC DNA]</scope>
    <source>
        <strain evidence="6 7">IT104</strain>
    </source>
</reference>
<dbReference type="InterPro" id="IPR036517">
    <property type="entry name" value="FF_domain_sf"/>
</dbReference>
<dbReference type="CDD" id="cd00201">
    <property type="entry name" value="WW"/>
    <property type="match status" value="2"/>
</dbReference>
<feature type="compositionally biased region" description="Polar residues" evidence="3">
    <location>
        <begin position="20"/>
        <end position="34"/>
    </location>
</feature>
<feature type="compositionally biased region" description="Basic and acidic residues" evidence="3">
    <location>
        <begin position="181"/>
        <end position="206"/>
    </location>
</feature>
<feature type="region of interest" description="Disordered" evidence="3">
    <location>
        <begin position="181"/>
        <end position="230"/>
    </location>
</feature>
<evidence type="ECO:0000259" key="4">
    <source>
        <dbReference type="PROSITE" id="PS50020"/>
    </source>
</evidence>
<accession>A0A397JHY5</accession>
<dbReference type="Pfam" id="PF01846">
    <property type="entry name" value="FF"/>
    <property type="match status" value="4"/>
</dbReference>
<dbReference type="Gene3D" id="2.20.70.10">
    <property type="match status" value="2"/>
</dbReference>
<dbReference type="PANTHER" id="PTHR15377">
    <property type="entry name" value="TRANSCRIPTION ELONGATION REGULATOR 1"/>
    <property type="match status" value="1"/>
</dbReference>
<evidence type="ECO:0000256" key="2">
    <source>
        <dbReference type="SAM" id="Coils"/>
    </source>
</evidence>
<evidence type="ECO:0000256" key="1">
    <source>
        <dbReference type="ARBA" id="ARBA00022737"/>
    </source>
</evidence>
<keyword evidence="1" id="KW-0677">Repeat</keyword>
<dbReference type="GO" id="GO:0070063">
    <property type="term" value="F:RNA polymerase binding"/>
    <property type="evidence" value="ECO:0007669"/>
    <property type="project" value="InterPro"/>
</dbReference>
<feature type="compositionally biased region" description="Basic and acidic residues" evidence="3">
    <location>
        <begin position="482"/>
        <end position="510"/>
    </location>
</feature>
<organism evidence="6 7">
    <name type="scientific">Diversispora epigaea</name>
    <dbReference type="NCBI Taxonomy" id="1348612"/>
    <lineage>
        <taxon>Eukaryota</taxon>
        <taxon>Fungi</taxon>
        <taxon>Fungi incertae sedis</taxon>
        <taxon>Mucoromycota</taxon>
        <taxon>Glomeromycotina</taxon>
        <taxon>Glomeromycetes</taxon>
        <taxon>Diversisporales</taxon>
        <taxon>Diversisporaceae</taxon>
        <taxon>Diversispora</taxon>
    </lineage>
</organism>
<feature type="region of interest" description="Disordered" evidence="3">
    <location>
        <begin position="118"/>
        <end position="143"/>
    </location>
</feature>
<dbReference type="SUPFAM" id="SSF81698">
    <property type="entry name" value="FF domain"/>
    <property type="match status" value="5"/>
</dbReference>
<gene>
    <name evidence="6" type="ORF">Glove_27g23</name>
</gene>
<dbReference type="GO" id="GO:0003712">
    <property type="term" value="F:transcription coregulator activity"/>
    <property type="evidence" value="ECO:0007669"/>
    <property type="project" value="TreeGrafter"/>
</dbReference>
<evidence type="ECO:0008006" key="8">
    <source>
        <dbReference type="Google" id="ProtNLM"/>
    </source>
</evidence>
<feature type="compositionally biased region" description="Basic and acidic residues" evidence="3">
    <location>
        <begin position="213"/>
        <end position="228"/>
    </location>
</feature>
<dbReference type="PROSITE" id="PS01159">
    <property type="entry name" value="WW_DOMAIN_1"/>
    <property type="match status" value="1"/>
</dbReference>